<reference evidence="3" key="1">
    <citation type="submission" date="2020-06" db="EMBL/GenBank/DDBJ databases">
        <authorList>
            <consortium name="Plant Systems Biology data submission"/>
        </authorList>
    </citation>
    <scope>NUCLEOTIDE SEQUENCE</scope>
    <source>
        <strain evidence="3">D6</strain>
    </source>
</reference>
<evidence type="ECO:0000259" key="2">
    <source>
        <dbReference type="PROSITE" id="PS50975"/>
    </source>
</evidence>
<evidence type="ECO:0000313" key="4">
    <source>
        <dbReference type="Proteomes" id="UP001153069"/>
    </source>
</evidence>
<keyword evidence="3" id="KW-0436">Ligase</keyword>
<dbReference type="InterPro" id="IPR011761">
    <property type="entry name" value="ATP-grasp"/>
</dbReference>
<dbReference type="GO" id="GO:0046872">
    <property type="term" value="F:metal ion binding"/>
    <property type="evidence" value="ECO:0007669"/>
    <property type="project" value="InterPro"/>
</dbReference>
<feature type="domain" description="ATP-grasp" evidence="2">
    <location>
        <begin position="91"/>
        <end position="339"/>
    </location>
</feature>
<evidence type="ECO:0000256" key="1">
    <source>
        <dbReference type="PROSITE-ProRule" id="PRU00409"/>
    </source>
</evidence>
<name>A0A9N8HGS0_9STRA</name>
<proteinExistence type="predicted"/>
<evidence type="ECO:0000313" key="3">
    <source>
        <dbReference type="EMBL" id="CAB9512202.1"/>
    </source>
</evidence>
<organism evidence="3 4">
    <name type="scientific">Seminavis robusta</name>
    <dbReference type="NCBI Taxonomy" id="568900"/>
    <lineage>
        <taxon>Eukaryota</taxon>
        <taxon>Sar</taxon>
        <taxon>Stramenopiles</taxon>
        <taxon>Ochrophyta</taxon>
        <taxon>Bacillariophyta</taxon>
        <taxon>Bacillariophyceae</taxon>
        <taxon>Bacillariophycidae</taxon>
        <taxon>Naviculales</taxon>
        <taxon>Naviculaceae</taxon>
        <taxon>Seminavis</taxon>
    </lineage>
</organism>
<dbReference type="EMBL" id="CAICTM010000523">
    <property type="protein sequence ID" value="CAB9512202.1"/>
    <property type="molecule type" value="Genomic_DNA"/>
</dbReference>
<keyword evidence="1" id="KW-0067">ATP-binding</keyword>
<dbReference type="GO" id="GO:0016874">
    <property type="term" value="F:ligase activity"/>
    <property type="evidence" value="ECO:0007669"/>
    <property type="project" value="UniProtKB-KW"/>
</dbReference>
<gene>
    <name evidence="3" type="ORF">SEMRO_524_G159880.1</name>
</gene>
<comment type="caution">
    <text evidence="3">The sequence shown here is derived from an EMBL/GenBank/DDBJ whole genome shotgun (WGS) entry which is preliminary data.</text>
</comment>
<dbReference type="Proteomes" id="UP001153069">
    <property type="component" value="Unassembled WGS sequence"/>
</dbReference>
<dbReference type="SUPFAM" id="SSF56059">
    <property type="entry name" value="Glutathione synthetase ATP-binding domain-like"/>
    <property type="match status" value="1"/>
</dbReference>
<protein>
    <submittedName>
        <fullName evidence="3">D-alanine--d-alanine ligase</fullName>
    </submittedName>
</protein>
<dbReference type="AlphaFoldDB" id="A0A9N8HGS0"/>
<keyword evidence="4" id="KW-1185">Reference proteome</keyword>
<sequence length="381" mass="42923">MTTITFWDADRDITCQASIDAAAQRAPWLRFFFWEFWPSLSAYLPVLPALLYSYICIGLSPRSPTAVNPAIPSGGFFGESKNDILLQLAKDNIAKTLYFPMNGSSDDPKKRKAEILKSAQIAGISMPFILKPDKGERGNGVYLVKEDDAMNGTLLRYLEQMKTMDLICQEFVQGSEVGIFYMHYPDAKEGFIYSIVAKEFPYVVGDGKSTLASLIASHPRHRLFADTFFKRHAERLLSVLPKGEEFQLTYLGNHGKGTLCLDGSHLITAALAKQVDKIAKQFDGFYFGRFDFLYDGTKEDLKDGKATLKVIELNGMTSELLSVYDPGMSMFQRYKLAIGQWLHAYRIGAANHRRGHKLSTLGELWEEYNSHWEESANVLNS</sequence>
<dbReference type="GO" id="GO:0005524">
    <property type="term" value="F:ATP binding"/>
    <property type="evidence" value="ECO:0007669"/>
    <property type="project" value="UniProtKB-UniRule"/>
</dbReference>
<keyword evidence="1" id="KW-0547">Nucleotide-binding</keyword>
<dbReference type="PROSITE" id="PS50975">
    <property type="entry name" value="ATP_GRASP"/>
    <property type="match status" value="1"/>
</dbReference>
<accession>A0A9N8HGS0</accession>